<dbReference type="EMBL" id="CAJGYO010000017">
    <property type="protein sequence ID" value="CAD6335106.1"/>
    <property type="molecule type" value="Genomic_DNA"/>
</dbReference>
<dbReference type="OrthoDB" id="696002at2759"/>
<feature type="compositionally biased region" description="Low complexity" evidence="1">
    <location>
        <begin position="148"/>
        <end position="164"/>
    </location>
</feature>
<accession>A0A811S322</accession>
<evidence type="ECO:0000313" key="3">
    <source>
        <dbReference type="Proteomes" id="UP000604825"/>
    </source>
</evidence>
<organism evidence="2 3">
    <name type="scientific">Miscanthus lutarioriparius</name>
    <dbReference type="NCBI Taxonomy" id="422564"/>
    <lineage>
        <taxon>Eukaryota</taxon>
        <taxon>Viridiplantae</taxon>
        <taxon>Streptophyta</taxon>
        <taxon>Embryophyta</taxon>
        <taxon>Tracheophyta</taxon>
        <taxon>Spermatophyta</taxon>
        <taxon>Magnoliopsida</taxon>
        <taxon>Liliopsida</taxon>
        <taxon>Poales</taxon>
        <taxon>Poaceae</taxon>
        <taxon>PACMAD clade</taxon>
        <taxon>Panicoideae</taxon>
        <taxon>Andropogonodae</taxon>
        <taxon>Andropogoneae</taxon>
        <taxon>Saccharinae</taxon>
        <taxon>Miscanthus</taxon>
    </lineage>
</organism>
<feature type="compositionally biased region" description="Basic and acidic residues" evidence="1">
    <location>
        <begin position="77"/>
        <end position="97"/>
    </location>
</feature>
<dbReference type="Proteomes" id="UP000604825">
    <property type="component" value="Unassembled WGS sequence"/>
</dbReference>
<comment type="caution">
    <text evidence="2">The sequence shown here is derived from an EMBL/GenBank/DDBJ whole genome shotgun (WGS) entry which is preliminary data.</text>
</comment>
<protein>
    <submittedName>
        <fullName evidence="2">Uncharacterized protein</fullName>
    </submittedName>
</protein>
<keyword evidence="3" id="KW-1185">Reference proteome</keyword>
<evidence type="ECO:0000256" key="1">
    <source>
        <dbReference type="SAM" id="MobiDB-lite"/>
    </source>
</evidence>
<evidence type="ECO:0000313" key="2">
    <source>
        <dbReference type="EMBL" id="CAD6335106.1"/>
    </source>
</evidence>
<sequence length="176" mass="18818">MPPPPQLPSDHATPRPRPRPPPPAGESSVPVHAAKRAPPPPAPAAAAKKMARPASAPDLTALPAAARPRPRPALDAGQERRPGQGREREAGVHERRAAPRPCRILLWLRARVVSSPDAYHCTIKYAADLSDMFAGKIVNKPADHVRLAPRPTTAKPAKPMAPALEAKEEASSLPRR</sequence>
<reference evidence="2" key="1">
    <citation type="submission" date="2020-10" db="EMBL/GenBank/DDBJ databases">
        <authorList>
            <person name="Han B."/>
            <person name="Lu T."/>
            <person name="Zhao Q."/>
            <person name="Huang X."/>
            <person name="Zhao Y."/>
        </authorList>
    </citation>
    <scope>NUCLEOTIDE SEQUENCE</scope>
</reference>
<gene>
    <name evidence="2" type="ORF">NCGR_LOCUS59204</name>
</gene>
<name>A0A811S322_9POAL</name>
<dbReference type="AlphaFoldDB" id="A0A811S322"/>
<feature type="region of interest" description="Disordered" evidence="1">
    <location>
        <begin position="144"/>
        <end position="176"/>
    </location>
</feature>
<feature type="region of interest" description="Disordered" evidence="1">
    <location>
        <begin position="1"/>
        <end position="98"/>
    </location>
</feature>
<proteinExistence type="predicted"/>
<feature type="compositionally biased region" description="Low complexity" evidence="1">
    <location>
        <begin position="44"/>
        <end position="67"/>
    </location>
</feature>